<accession>A0A8J4H064</accession>
<gene>
    <name evidence="2" type="ORF">XYCOK13_12530</name>
</gene>
<organism evidence="2 3">
    <name type="scientific">Xylanibacillus composti</name>
    <dbReference type="NCBI Taxonomy" id="1572762"/>
    <lineage>
        <taxon>Bacteria</taxon>
        <taxon>Bacillati</taxon>
        <taxon>Bacillota</taxon>
        <taxon>Bacilli</taxon>
        <taxon>Bacillales</taxon>
        <taxon>Paenibacillaceae</taxon>
        <taxon>Xylanibacillus</taxon>
    </lineage>
</organism>
<comment type="caution">
    <text evidence="2">The sequence shown here is derived from an EMBL/GenBank/DDBJ whole genome shotgun (WGS) entry which is preliminary data.</text>
</comment>
<evidence type="ECO:0000256" key="1">
    <source>
        <dbReference type="SAM" id="Phobius"/>
    </source>
</evidence>
<keyword evidence="3" id="KW-1185">Reference proteome</keyword>
<evidence type="ECO:0000313" key="3">
    <source>
        <dbReference type="Proteomes" id="UP000677918"/>
    </source>
</evidence>
<reference evidence="2" key="1">
    <citation type="submission" date="2021-04" db="EMBL/GenBank/DDBJ databases">
        <title>Draft genome sequence of Xylanibacillus composti strain K13.</title>
        <authorList>
            <person name="Uke A."/>
            <person name="Chhe C."/>
            <person name="Baramee S."/>
            <person name="Kosugi A."/>
        </authorList>
    </citation>
    <scope>NUCLEOTIDE SEQUENCE</scope>
    <source>
        <strain evidence="2">K13</strain>
    </source>
</reference>
<feature type="transmembrane region" description="Helical" evidence="1">
    <location>
        <begin position="31"/>
        <end position="49"/>
    </location>
</feature>
<evidence type="ECO:0000313" key="2">
    <source>
        <dbReference type="EMBL" id="GIQ68429.1"/>
    </source>
</evidence>
<evidence type="ECO:0008006" key="4">
    <source>
        <dbReference type="Google" id="ProtNLM"/>
    </source>
</evidence>
<dbReference type="RefSeq" id="WP_213411012.1">
    <property type="nucleotide sequence ID" value="NZ_BOVK01000015.1"/>
</dbReference>
<proteinExistence type="predicted"/>
<dbReference type="EMBL" id="BOVK01000015">
    <property type="protein sequence ID" value="GIQ68429.1"/>
    <property type="molecule type" value="Genomic_DNA"/>
</dbReference>
<dbReference type="Pfam" id="PF17259">
    <property type="entry name" value="DUF5325"/>
    <property type="match status" value="1"/>
</dbReference>
<keyword evidence="1" id="KW-0812">Transmembrane</keyword>
<keyword evidence="1" id="KW-0472">Membrane</keyword>
<dbReference type="Proteomes" id="UP000677918">
    <property type="component" value="Unassembled WGS sequence"/>
</dbReference>
<dbReference type="InterPro" id="IPR035211">
    <property type="entry name" value="DUF5325"/>
</dbReference>
<dbReference type="AlphaFoldDB" id="A0A8J4H064"/>
<keyword evidence="1" id="KW-1133">Transmembrane helix</keyword>
<name>A0A8J4H064_9BACL</name>
<protein>
    <recommendedName>
        <fullName evidence="4">DUF5325 family protein</fullName>
    </recommendedName>
</protein>
<sequence length="55" mass="5924">MSKSLSLLFSLAAVALFVCTGAALSYREAGLALLFFLASFVMIGLGFYVKRRSSK</sequence>